<dbReference type="Proteomes" id="UP001059380">
    <property type="component" value="Chromosome"/>
</dbReference>
<dbReference type="GO" id="GO:0016757">
    <property type="term" value="F:glycosyltransferase activity"/>
    <property type="evidence" value="ECO:0007669"/>
    <property type="project" value="InterPro"/>
</dbReference>
<organism evidence="3 4">
    <name type="scientific">Occallatibacter riparius</name>
    <dbReference type="NCBI Taxonomy" id="1002689"/>
    <lineage>
        <taxon>Bacteria</taxon>
        <taxon>Pseudomonadati</taxon>
        <taxon>Acidobacteriota</taxon>
        <taxon>Terriglobia</taxon>
        <taxon>Terriglobales</taxon>
        <taxon>Acidobacteriaceae</taxon>
        <taxon>Occallatibacter</taxon>
    </lineage>
</organism>
<dbReference type="SUPFAM" id="SSF53756">
    <property type="entry name" value="UDP-Glycosyltransferase/glycogen phosphorylase"/>
    <property type="match status" value="1"/>
</dbReference>
<dbReference type="InterPro" id="IPR028098">
    <property type="entry name" value="Glyco_trans_4-like_N"/>
</dbReference>
<dbReference type="PANTHER" id="PTHR12526">
    <property type="entry name" value="GLYCOSYLTRANSFERASE"/>
    <property type="match status" value="1"/>
</dbReference>
<protein>
    <submittedName>
        <fullName evidence="3">Glycosyltransferase family 4 protein</fullName>
    </submittedName>
</protein>
<evidence type="ECO:0000313" key="3">
    <source>
        <dbReference type="EMBL" id="UWZ85559.1"/>
    </source>
</evidence>
<sequence length="371" mass="41105">MRNRILLVSITPFFGGGEAYYLKLAKLLGDRYELGAAVSNDRLREALSSIGIRTWRLASEAGTISGLRYAKLSLQISHAIRSFSPELVHLNGQGESYLASVPQWFGLKIVSTRHTVFEPKTASFLKRTLVARNLGIIHKTVCVSDYVRQQLSEVVDGGRLVVIPNWLESVPTAPISLPRQIQGPFRLLYVGRLVRDKGILDLIQAVRLLHNVSLTVVGEGEDANRARGLAQGLPVEFCGFQSDPQRFYRQADLLVFPSHHEGQGFVPVEAMAHGLPCLLSDIPANRETADDRRAAELFRCGAPEDLAAKVSELMDSTQRLSGLSAYARDYVLRNYTRSSVEQAYFKLFEDPLAASSDAPADRVSNDKLKVR</sequence>
<dbReference type="RefSeq" id="WP_260795122.1">
    <property type="nucleotide sequence ID" value="NZ_CP093313.1"/>
</dbReference>
<evidence type="ECO:0000259" key="2">
    <source>
        <dbReference type="Pfam" id="PF13439"/>
    </source>
</evidence>
<dbReference type="AlphaFoldDB" id="A0A9J7BSI5"/>
<name>A0A9J7BSI5_9BACT</name>
<keyword evidence="4" id="KW-1185">Reference proteome</keyword>
<feature type="domain" description="Glycosyl transferase family 1" evidence="1">
    <location>
        <begin position="183"/>
        <end position="328"/>
    </location>
</feature>
<evidence type="ECO:0000259" key="1">
    <source>
        <dbReference type="Pfam" id="PF00534"/>
    </source>
</evidence>
<dbReference type="CDD" id="cd03801">
    <property type="entry name" value="GT4_PimA-like"/>
    <property type="match status" value="1"/>
</dbReference>
<accession>A0A9J7BSI5</accession>
<dbReference type="KEGG" id="orp:MOP44_06355"/>
<evidence type="ECO:0000313" key="4">
    <source>
        <dbReference type="Proteomes" id="UP001059380"/>
    </source>
</evidence>
<proteinExistence type="predicted"/>
<feature type="domain" description="Glycosyltransferase subfamily 4-like N-terminal" evidence="2">
    <location>
        <begin position="15"/>
        <end position="166"/>
    </location>
</feature>
<dbReference type="InterPro" id="IPR001296">
    <property type="entry name" value="Glyco_trans_1"/>
</dbReference>
<gene>
    <name evidence="3" type="ORF">MOP44_06355</name>
</gene>
<dbReference type="Pfam" id="PF13439">
    <property type="entry name" value="Glyco_transf_4"/>
    <property type="match status" value="1"/>
</dbReference>
<dbReference type="Gene3D" id="3.40.50.2000">
    <property type="entry name" value="Glycogen Phosphorylase B"/>
    <property type="match status" value="2"/>
</dbReference>
<dbReference type="Pfam" id="PF00534">
    <property type="entry name" value="Glycos_transf_1"/>
    <property type="match status" value="1"/>
</dbReference>
<dbReference type="EMBL" id="CP093313">
    <property type="protein sequence ID" value="UWZ85559.1"/>
    <property type="molecule type" value="Genomic_DNA"/>
</dbReference>
<reference evidence="3" key="1">
    <citation type="submission" date="2021-04" db="EMBL/GenBank/DDBJ databases">
        <title>Phylogenetic analysis of Acidobacteriaceae.</title>
        <authorList>
            <person name="Qiu L."/>
            <person name="Zhang Q."/>
        </authorList>
    </citation>
    <scope>NUCLEOTIDE SEQUENCE</scope>
    <source>
        <strain evidence="3">DSM 25168</strain>
    </source>
</reference>